<evidence type="ECO:0000256" key="5">
    <source>
        <dbReference type="HAMAP-Rule" id="MF_00081"/>
    </source>
</evidence>
<dbReference type="InterPro" id="IPR023120">
    <property type="entry name" value="WHTH_transcript_rep_HrcA_IDD"/>
</dbReference>
<dbReference type="AlphaFoldDB" id="A0A4V3H4A5"/>
<accession>A0A4V3H4A5</accession>
<sequence length="345" mass="38694">MTNDPIINDRAQLLLKTLIERYIQDGQPVGSRILSRESGMNLSPATVRNVMADLEDMGLVKAPHTSAGRVPTVRGYRLFVDNLLTVRPLRGSLIERFRDELYRIDDPEALIDRASNLLSSMTRMAGLVMLPRPGAVQLRHIEFLPLSDNRVLVILVVNDQQVQNRIIHTERSYTSSELQQAANYLNSEFAGHDLEGIRSQVLKHMEEIRDDMHQIMQLAVQMADEVIQTSQSADYVVHGETNLMSYAEMGDMDRMRQLFEALKTKQDILHILDKSIHAEGMQIFIGEESGYAAFGECSVVTSPYKMQDEVVGVLGVIGPTRMAYDQVIPVVDVTAKLLGSLLTSE</sequence>
<comment type="caution">
    <text evidence="8">The sequence shown here is derived from an EMBL/GenBank/DDBJ whole genome shotgun (WGS) entry which is preliminary data.</text>
</comment>
<protein>
    <recommendedName>
        <fullName evidence="5">Heat-inducible transcription repressor HrcA</fullName>
    </recommendedName>
</protein>
<dbReference type="Gene3D" id="3.30.390.60">
    <property type="entry name" value="Heat-inducible transcription repressor hrca homolog, domain 3"/>
    <property type="match status" value="1"/>
</dbReference>
<dbReference type="InterPro" id="IPR002571">
    <property type="entry name" value="HrcA"/>
</dbReference>
<keyword evidence="9" id="KW-1185">Reference proteome</keyword>
<reference evidence="8 9" key="1">
    <citation type="submission" date="2019-03" db="EMBL/GenBank/DDBJ databases">
        <title>Genomic Encyclopedia of Type Strains, Phase IV (KMG-IV): sequencing the most valuable type-strain genomes for metagenomic binning, comparative biology and taxonomic classification.</title>
        <authorList>
            <person name="Goeker M."/>
        </authorList>
    </citation>
    <scope>NUCLEOTIDE SEQUENCE [LARGE SCALE GENOMIC DNA]</scope>
    <source>
        <strain evidence="8 9">DSM 16326</strain>
    </source>
</reference>
<dbReference type="Pfam" id="PF03444">
    <property type="entry name" value="WHD_HrcA"/>
    <property type="match status" value="1"/>
</dbReference>
<gene>
    <name evidence="5" type="primary">hrcA</name>
    <name evidence="8" type="ORF">EDC23_0837</name>
</gene>
<dbReference type="SUPFAM" id="SSF55781">
    <property type="entry name" value="GAF domain-like"/>
    <property type="match status" value="1"/>
</dbReference>
<evidence type="ECO:0000256" key="2">
    <source>
        <dbReference type="ARBA" id="ARBA00023015"/>
    </source>
</evidence>
<evidence type="ECO:0000259" key="6">
    <source>
        <dbReference type="Pfam" id="PF01628"/>
    </source>
</evidence>
<dbReference type="GO" id="GO:0003677">
    <property type="term" value="F:DNA binding"/>
    <property type="evidence" value="ECO:0007669"/>
    <property type="project" value="InterPro"/>
</dbReference>
<proteinExistence type="inferred from homology"/>
<dbReference type="InterPro" id="IPR036390">
    <property type="entry name" value="WH_DNA-bd_sf"/>
</dbReference>
<dbReference type="InterPro" id="IPR005104">
    <property type="entry name" value="WHTH_HrcA_DNA-bd"/>
</dbReference>
<evidence type="ECO:0000256" key="1">
    <source>
        <dbReference type="ARBA" id="ARBA00022491"/>
    </source>
</evidence>
<comment type="function">
    <text evidence="5">Negative regulator of class I heat shock genes (grpE-dnaK-dnaJ and groELS operons). Prevents heat-shock induction of these operons.</text>
</comment>
<dbReference type="PIRSF" id="PIRSF005485">
    <property type="entry name" value="HrcA"/>
    <property type="match status" value="1"/>
</dbReference>
<dbReference type="PANTHER" id="PTHR34824">
    <property type="entry name" value="HEAT-INDUCIBLE TRANSCRIPTION REPRESSOR HRCA"/>
    <property type="match status" value="1"/>
</dbReference>
<keyword evidence="2 5" id="KW-0805">Transcription regulation</keyword>
<dbReference type="HAMAP" id="MF_00081">
    <property type="entry name" value="HrcA"/>
    <property type="match status" value="1"/>
</dbReference>
<comment type="similarity">
    <text evidence="5">Belongs to the HrcA family.</text>
</comment>
<keyword evidence="1 5" id="KW-0678">Repressor</keyword>
<dbReference type="PANTHER" id="PTHR34824:SF1">
    <property type="entry name" value="HEAT-INDUCIBLE TRANSCRIPTION REPRESSOR HRCA"/>
    <property type="match status" value="1"/>
</dbReference>
<dbReference type="Pfam" id="PF01628">
    <property type="entry name" value="HrcA"/>
    <property type="match status" value="1"/>
</dbReference>
<dbReference type="OrthoDB" id="9783139at2"/>
<dbReference type="Proteomes" id="UP000294914">
    <property type="component" value="Unassembled WGS sequence"/>
</dbReference>
<feature type="domain" description="Winged helix-turn-helix transcription repressor HrcA DNA-binding" evidence="7">
    <location>
        <begin position="14"/>
        <end position="78"/>
    </location>
</feature>
<evidence type="ECO:0000313" key="8">
    <source>
        <dbReference type="EMBL" id="TDY02465.1"/>
    </source>
</evidence>
<dbReference type="EMBL" id="SOQX01000002">
    <property type="protein sequence ID" value="TDY02465.1"/>
    <property type="molecule type" value="Genomic_DNA"/>
</dbReference>
<keyword evidence="4 5" id="KW-0804">Transcription</keyword>
<dbReference type="GO" id="GO:0045892">
    <property type="term" value="P:negative regulation of DNA-templated transcription"/>
    <property type="evidence" value="ECO:0007669"/>
    <property type="project" value="UniProtKB-UniRule"/>
</dbReference>
<evidence type="ECO:0000313" key="9">
    <source>
        <dbReference type="Proteomes" id="UP000294914"/>
    </source>
</evidence>
<keyword evidence="3 5" id="KW-0346">Stress response</keyword>
<dbReference type="NCBIfam" id="TIGR00331">
    <property type="entry name" value="hrcA"/>
    <property type="match status" value="1"/>
</dbReference>
<organism evidence="8 9">
    <name type="scientific">Thiohalophilus thiocyanatoxydans</name>
    <dbReference type="NCBI Taxonomy" id="381308"/>
    <lineage>
        <taxon>Bacteria</taxon>
        <taxon>Pseudomonadati</taxon>
        <taxon>Pseudomonadota</taxon>
        <taxon>Gammaproteobacteria</taxon>
        <taxon>Thiohalomonadales</taxon>
        <taxon>Thiohalophilaceae</taxon>
        <taxon>Thiohalophilus</taxon>
    </lineage>
</organism>
<dbReference type="Gene3D" id="1.10.10.10">
    <property type="entry name" value="Winged helix-like DNA-binding domain superfamily/Winged helix DNA-binding domain"/>
    <property type="match status" value="1"/>
</dbReference>
<feature type="domain" description="Heat-inducible transcription repressor HrcA C-terminal" evidence="6">
    <location>
        <begin position="108"/>
        <end position="328"/>
    </location>
</feature>
<dbReference type="InterPro" id="IPR036388">
    <property type="entry name" value="WH-like_DNA-bd_sf"/>
</dbReference>
<name>A0A4V3H4A5_9GAMM</name>
<dbReference type="Gene3D" id="3.30.450.40">
    <property type="match status" value="1"/>
</dbReference>
<dbReference type="InterPro" id="IPR021153">
    <property type="entry name" value="HrcA_C"/>
</dbReference>
<dbReference type="InterPro" id="IPR029016">
    <property type="entry name" value="GAF-like_dom_sf"/>
</dbReference>
<evidence type="ECO:0000256" key="3">
    <source>
        <dbReference type="ARBA" id="ARBA00023016"/>
    </source>
</evidence>
<evidence type="ECO:0000259" key="7">
    <source>
        <dbReference type="Pfam" id="PF03444"/>
    </source>
</evidence>
<dbReference type="SUPFAM" id="SSF46785">
    <property type="entry name" value="Winged helix' DNA-binding domain"/>
    <property type="match status" value="1"/>
</dbReference>
<evidence type="ECO:0000256" key="4">
    <source>
        <dbReference type="ARBA" id="ARBA00023163"/>
    </source>
</evidence>
<dbReference type="RefSeq" id="WP_134081469.1">
    <property type="nucleotide sequence ID" value="NZ_SOQX01000002.1"/>
</dbReference>